<feature type="non-terminal residue" evidence="2">
    <location>
        <position position="1"/>
    </location>
</feature>
<name>A0AA36CG41_9BILA</name>
<evidence type="ECO:0000256" key="1">
    <source>
        <dbReference type="SAM" id="Phobius"/>
    </source>
</evidence>
<dbReference type="Proteomes" id="UP001177023">
    <property type="component" value="Unassembled WGS sequence"/>
</dbReference>
<organism evidence="2 3">
    <name type="scientific">Mesorhabditis spiculigera</name>
    <dbReference type="NCBI Taxonomy" id="96644"/>
    <lineage>
        <taxon>Eukaryota</taxon>
        <taxon>Metazoa</taxon>
        <taxon>Ecdysozoa</taxon>
        <taxon>Nematoda</taxon>
        <taxon>Chromadorea</taxon>
        <taxon>Rhabditida</taxon>
        <taxon>Rhabditina</taxon>
        <taxon>Rhabditomorpha</taxon>
        <taxon>Rhabditoidea</taxon>
        <taxon>Rhabditidae</taxon>
        <taxon>Mesorhabditinae</taxon>
        <taxon>Mesorhabditis</taxon>
    </lineage>
</organism>
<proteinExistence type="predicted"/>
<protein>
    <submittedName>
        <fullName evidence="2">Uncharacterized protein</fullName>
    </submittedName>
</protein>
<keyword evidence="1" id="KW-0472">Membrane</keyword>
<comment type="caution">
    <text evidence="2">The sequence shown here is derived from an EMBL/GenBank/DDBJ whole genome shotgun (WGS) entry which is preliminary data.</text>
</comment>
<dbReference type="EMBL" id="CATQJA010001488">
    <property type="protein sequence ID" value="CAJ0567404.1"/>
    <property type="molecule type" value="Genomic_DNA"/>
</dbReference>
<keyword evidence="3" id="KW-1185">Reference proteome</keyword>
<evidence type="ECO:0000313" key="2">
    <source>
        <dbReference type="EMBL" id="CAJ0567404.1"/>
    </source>
</evidence>
<feature type="transmembrane region" description="Helical" evidence="1">
    <location>
        <begin position="73"/>
        <end position="97"/>
    </location>
</feature>
<keyword evidence="1" id="KW-1133">Transmembrane helix</keyword>
<keyword evidence="1" id="KW-0812">Transmembrane</keyword>
<feature type="transmembrane region" description="Helical" evidence="1">
    <location>
        <begin position="104"/>
        <end position="126"/>
    </location>
</feature>
<gene>
    <name evidence="2" type="ORF">MSPICULIGERA_LOCUS5957</name>
</gene>
<dbReference type="AlphaFoldDB" id="A0AA36CG41"/>
<accession>A0AA36CG41</accession>
<sequence length="192" mass="22076">MAVQGQLVVIGIDPCISQLEQKLYVALQAPDNSKNAGARAALHELLWESEGEGKTAWILGWAIFALIHDTSDFLIMLPVFFLMLLARAPAFLGLLTYKPVFMQIYLISYVLELLIIVIIAILINAVSSWKEYFREQHGRFDVLAMVAVFIAYFTLWGVAAKWQFYRYVRDLQLEKEQQENPAIIRHENPKRF</sequence>
<evidence type="ECO:0000313" key="3">
    <source>
        <dbReference type="Proteomes" id="UP001177023"/>
    </source>
</evidence>
<feature type="transmembrane region" description="Helical" evidence="1">
    <location>
        <begin position="138"/>
        <end position="159"/>
    </location>
</feature>
<reference evidence="2" key="1">
    <citation type="submission" date="2023-06" db="EMBL/GenBank/DDBJ databases">
        <authorList>
            <person name="Delattre M."/>
        </authorList>
    </citation>
    <scope>NUCLEOTIDE SEQUENCE</scope>
    <source>
        <strain evidence="2">AF72</strain>
    </source>
</reference>